<evidence type="ECO:0000259" key="6">
    <source>
        <dbReference type="Pfam" id="PF02872"/>
    </source>
</evidence>
<dbReference type="Gene3D" id="3.90.780.10">
    <property type="entry name" value="5'-Nucleotidase, C-terminal domain"/>
    <property type="match status" value="1"/>
</dbReference>
<gene>
    <name evidence="7" type="ORF">H9895_04250</name>
</gene>
<dbReference type="GO" id="GO:0008253">
    <property type="term" value="F:5'-nucleotidase activity"/>
    <property type="evidence" value="ECO:0007669"/>
    <property type="project" value="TreeGrafter"/>
</dbReference>
<reference evidence="7" key="1">
    <citation type="journal article" date="2021" name="PeerJ">
        <title>Extensive microbial diversity within the chicken gut microbiome revealed by metagenomics and culture.</title>
        <authorList>
            <person name="Gilroy R."/>
            <person name="Ravi A."/>
            <person name="Getino M."/>
            <person name="Pursley I."/>
            <person name="Horton D.L."/>
            <person name="Alikhan N.F."/>
            <person name="Baker D."/>
            <person name="Gharbi K."/>
            <person name="Hall N."/>
            <person name="Watson M."/>
            <person name="Adriaenssens E.M."/>
            <person name="Foster-Nyarko E."/>
            <person name="Jarju S."/>
            <person name="Secka A."/>
            <person name="Antonio M."/>
            <person name="Oren A."/>
            <person name="Chaudhuri R.R."/>
            <person name="La Ragione R."/>
            <person name="Hildebrand F."/>
            <person name="Pallen M.J."/>
        </authorList>
    </citation>
    <scope>NUCLEOTIDE SEQUENCE</scope>
    <source>
        <strain evidence="7">CHK169-2315</strain>
    </source>
</reference>
<evidence type="ECO:0000256" key="2">
    <source>
        <dbReference type="RuleBase" id="RU362119"/>
    </source>
</evidence>
<evidence type="ECO:0000256" key="1">
    <source>
        <dbReference type="ARBA" id="ARBA00022729"/>
    </source>
</evidence>
<feature type="region of interest" description="Disordered" evidence="3">
    <location>
        <begin position="18"/>
        <end position="124"/>
    </location>
</feature>
<dbReference type="GO" id="GO:0000166">
    <property type="term" value="F:nucleotide binding"/>
    <property type="evidence" value="ECO:0007669"/>
    <property type="project" value="UniProtKB-KW"/>
</dbReference>
<dbReference type="InterPro" id="IPR006179">
    <property type="entry name" value="5_nucleotidase/apyrase"/>
</dbReference>
<dbReference type="AlphaFoldDB" id="A0A9D1TJA5"/>
<name>A0A9D1TJA5_9BACI</name>
<feature type="compositionally biased region" description="Acidic residues" evidence="3">
    <location>
        <begin position="46"/>
        <end position="60"/>
    </location>
</feature>
<feature type="compositionally biased region" description="Acidic residues" evidence="3">
    <location>
        <begin position="96"/>
        <end position="124"/>
    </location>
</feature>
<dbReference type="Pfam" id="PF00149">
    <property type="entry name" value="Metallophos"/>
    <property type="match status" value="1"/>
</dbReference>
<dbReference type="Proteomes" id="UP000823937">
    <property type="component" value="Unassembled WGS sequence"/>
</dbReference>
<dbReference type="GO" id="GO:0009166">
    <property type="term" value="P:nucleotide catabolic process"/>
    <property type="evidence" value="ECO:0007669"/>
    <property type="project" value="InterPro"/>
</dbReference>
<dbReference type="EMBL" id="DXHX01000061">
    <property type="protein sequence ID" value="HIV74276.1"/>
    <property type="molecule type" value="Genomic_DNA"/>
</dbReference>
<keyword evidence="4" id="KW-0472">Membrane</keyword>
<dbReference type="InterPro" id="IPR029052">
    <property type="entry name" value="Metallo-depent_PP-like"/>
</dbReference>
<dbReference type="GO" id="GO:0008768">
    <property type="term" value="F:UDP-sugar diphosphatase activity"/>
    <property type="evidence" value="ECO:0007669"/>
    <property type="project" value="TreeGrafter"/>
</dbReference>
<dbReference type="PANTHER" id="PTHR11575:SF24">
    <property type="entry name" value="5'-NUCLEOTIDASE"/>
    <property type="match status" value="1"/>
</dbReference>
<feature type="compositionally biased region" description="Acidic residues" evidence="3">
    <location>
        <begin position="79"/>
        <end position="88"/>
    </location>
</feature>
<comment type="caution">
    <text evidence="7">The sequence shown here is derived from an EMBL/GenBank/DDBJ whole genome shotgun (WGS) entry which is preliminary data.</text>
</comment>
<dbReference type="Gene3D" id="3.60.21.10">
    <property type="match status" value="1"/>
</dbReference>
<dbReference type="GO" id="GO:0030288">
    <property type="term" value="C:outer membrane-bounded periplasmic space"/>
    <property type="evidence" value="ECO:0007669"/>
    <property type="project" value="TreeGrafter"/>
</dbReference>
<keyword evidence="4" id="KW-0812">Transmembrane</keyword>
<organism evidence="7 8">
    <name type="scientific">Candidatus Pseudogracilibacillus intestinigallinarum</name>
    <dbReference type="NCBI Taxonomy" id="2838742"/>
    <lineage>
        <taxon>Bacteria</taxon>
        <taxon>Bacillati</taxon>
        <taxon>Bacillota</taxon>
        <taxon>Bacilli</taxon>
        <taxon>Bacillales</taxon>
        <taxon>Bacillaceae</taxon>
        <taxon>Pseudogracilibacillus</taxon>
    </lineage>
</organism>
<evidence type="ECO:0000256" key="4">
    <source>
        <dbReference type="SAM" id="Phobius"/>
    </source>
</evidence>
<evidence type="ECO:0000313" key="7">
    <source>
        <dbReference type="EMBL" id="HIV74276.1"/>
    </source>
</evidence>
<protein>
    <submittedName>
        <fullName evidence="7">5'-nucleotidase C-terminal domain-containing protein</fullName>
    </submittedName>
</protein>
<evidence type="ECO:0000259" key="5">
    <source>
        <dbReference type="Pfam" id="PF00149"/>
    </source>
</evidence>
<dbReference type="Pfam" id="PF02872">
    <property type="entry name" value="5_nucleotid_C"/>
    <property type="match status" value="1"/>
</dbReference>
<dbReference type="InterPro" id="IPR036907">
    <property type="entry name" value="5'-Nucleotdase_C_sf"/>
</dbReference>
<dbReference type="SUPFAM" id="SSF55816">
    <property type="entry name" value="5'-nucleotidase (syn. UDP-sugar hydrolase), C-terminal domain"/>
    <property type="match status" value="1"/>
</dbReference>
<keyword evidence="2" id="KW-0547">Nucleotide-binding</keyword>
<reference evidence="7" key="2">
    <citation type="submission" date="2021-04" db="EMBL/GenBank/DDBJ databases">
        <authorList>
            <person name="Gilroy R."/>
        </authorList>
    </citation>
    <scope>NUCLEOTIDE SEQUENCE</scope>
    <source>
        <strain evidence="7">CHK169-2315</strain>
    </source>
</reference>
<dbReference type="PANTHER" id="PTHR11575">
    <property type="entry name" value="5'-NUCLEOTIDASE-RELATED"/>
    <property type="match status" value="1"/>
</dbReference>
<keyword evidence="2" id="KW-0378">Hydrolase</keyword>
<evidence type="ECO:0000256" key="3">
    <source>
        <dbReference type="SAM" id="MobiDB-lite"/>
    </source>
</evidence>
<accession>A0A9D1TJA5</accession>
<proteinExistence type="inferred from homology"/>
<dbReference type="InterPro" id="IPR004843">
    <property type="entry name" value="Calcineurin-like_PHP"/>
</dbReference>
<feature type="compositionally biased region" description="Basic and acidic residues" evidence="3">
    <location>
        <begin position="30"/>
        <end position="45"/>
    </location>
</feature>
<feature type="compositionally biased region" description="Pro residues" evidence="3">
    <location>
        <begin position="649"/>
        <end position="677"/>
    </location>
</feature>
<feature type="domain" description="5'-Nucleotidase C-terminal" evidence="6">
    <location>
        <begin position="446"/>
        <end position="596"/>
    </location>
</feature>
<feature type="domain" description="Calcineurin-like phosphoesterase" evidence="5">
    <location>
        <begin position="129"/>
        <end position="349"/>
    </location>
</feature>
<feature type="transmembrane region" description="Helical" evidence="4">
    <location>
        <begin position="717"/>
        <end position="737"/>
    </location>
</feature>
<evidence type="ECO:0000313" key="8">
    <source>
        <dbReference type="Proteomes" id="UP000823937"/>
    </source>
</evidence>
<dbReference type="SUPFAM" id="SSF56300">
    <property type="entry name" value="Metallo-dependent phosphatases"/>
    <property type="match status" value="1"/>
</dbReference>
<dbReference type="PRINTS" id="PR01607">
    <property type="entry name" value="APYRASEFAMLY"/>
</dbReference>
<sequence>MLVLMIIFTTIPSTSLAEPAVHNDQSDNNSPERVEQNVNKPSEEILKEDDEDGQESVPDSEENKENVNDSSETEVPIESVDEPSDEEFEKEKATNEEEVQGLAEEEEEPEEDETEETEDEEDGDENFQLKVMHLNDTHSHADKLPKAITEIKEQRKNSENNLLLHAGDSFSGTLYFNLHQGKADLAMFNLMGLDAFAFGNHEFDLGTPEGHPELQKFIEDASFPFLGTNVDFSDDPTLSHLKVQDSVVREASSGKAYNAIIKEIDGEDIGIFGLTTEDTKNIASPELVKFLNYKESAERAVEALEDEGVNKIIAVTHIGYDSNPAVGNDLVLAEQVDGIDIIVGGHSHTELNNTIVKGPEEEPTLIVQTGQYVDNLGVLDVVFDEEGTIIQHEGELVDLSNVEDDPEAVEVLATYKAEVDELFNEPSGAKALKELTNPRHTDNDRSDSVRANETELGNLVTDAMLAKAKEKFPETEIALQNGGGIRAPIAKGKITNGEIIEVLPFGNDPVVATITGAELKEILEHGVSQAPNENGGFLHVAGMKYYFDSNKEVGDRVIDMQVLQNGEYTPIDLQQNYTVTTNQFTAQGGDGFETFAKVYEEGRVTNIGEVDWEQLRDYMVDEKYLNGEVDPEREGRILDAALDEIPENPIDPAPTPDPEPTPEPTPTPDPVPTPDPNEPGNENENGTEDDKGTVITPGKDDDDQEKGSALPNTATTMYTTLLIGSLLLLVGIAIYAIRKFRMN</sequence>
<keyword evidence="1" id="KW-0732">Signal</keyword>
<feature type="region of interest" description="Disordered" evidence="3">
    <location>
        <begin position="645"/>
        <end position="711"/>
    </location>
</feature>
<dbReference type="InterPro" id="IPR008334">
    <property type="entry name" value="5'-Nucleotdase_C"/>
</dbReference>
<comment type="similarity">
    <text evidence="2">Belongs to the 5'-nucleotidase family.</text>
</comment>
<keyword evidence="4" id="KW-1133">Transmembrane helix</keyword>